<evidence type="ECO:0000313" key="3">
    <source>
        <dbReference type="Proteomes" id="UP001409585"/>
    </source>
</evidence>
<reference evidence="3" key="1">
    <citation type="journal article" date="2019" name="Int. J. Syst. Evol. Microbiol.">
        <title>The Global Catalogue of Microorganisms (GCM) 10K type strain sequencing project: providing services to taxonomists for standard genome sequencing and annotation.</title>
        <authorList>
            <consortium name="The Broad Institute Genomics Platform"/>
            <consortium name="The Broad Institute Genome Sequencing Center for Infectious Disease"/>
            <person name="Wu L."/>
            <person name="Ma J."/>
        </authorList>
    </citation>
    <scope>NUCLEOTIDE SEQUENCE [LARGE SCALE GENOMIC DNA]</scope>
    <source>
        <strain evidence="3">JCM 19134</strain>
    </source>
</reference>
<evidence type="ECO:0000313" key="2">
    <source>
        <dbReference type="EMBL" id="GAA4959779.1"/>
    </source>
</evidence>
<dbReference type="EMBL" id="BAABLX010000078">
    <property type="protein sequence ID" value="GAA4959779.1"/>
    <property type="molecule type" value="Genomic_DNA"/>
</dbReference>
<keyword evidence="1" id="KW-1133">Transmembrane helix</keyword>
<feature type="transmembrane region" description="Helical" evidence="1">
    <location>
        <begin position="126"/>
        <end position="151"/>
    </location>
</feature>
<feature type="transmembrane region" description="Helical" evidence="1">
    <location>
        <begin position="94"/>
        <end position="114"/>
    </location>
</feature>
<dbReference type="Pfam" id="PF04307">
    <property type="entry name" value="YdjM"/>
    <property type="match status" value="1"/>
</dbReference>
<dbReference type="AlphaFoldDB" id="A0AAV3U9W3"/>
<evidence type="ECO:0000256" key="1">
    <source>
        <dbReference type="SAM" id="Phobius"/>
    </source>
</evidence>
<name>A0AAV3U9W3_9ALTE</name>
<dbReference type="GO" id="GO:0016787">
    <property type="term" value="F:hydrolase activity"/>
    <property type="evidence" value="ECO:0007669"/>
    <property type="project" value="UniProtKB-KW"/>
</dbReference>
<dbReference type="Proteomes" id="UP001409585">
    <property type="component" value="Unassembled WGS sequence"/>
</dbReference>
<dbReference type="PANTHER" id="PTHR40031:SF1">
    <property type="entry name" value="MEMBRANE-BOUND METAL-DEPENDENT HYDROLASE"/>
    <property type="match status" value="1"/>
</dbReference>
<feature type="transmembrane region" description="Helical" evidence="1">
    <location>
        <begin position="64"/>
        <end position="82"/>
    </location>
</feature>
<dbReference type="PANTHER" id="PTHR40031">
    <property type="entry name" value="HYPOTHETICAL MEMBRANE SPANNING PROTEIN"/>
    <property type="match status" value="1"/>
</dbReference>
<dbReference type="InterPro" id="IPR053170">
    <property type="entry name" value="Transcription_regulator"/>
</dbReference>
<dbReference type="RefSeq" id="WP_345427749.1">
    <property type="nucleotide sequence ID" value="NZ_AP031496.1"/>
</dbReference>
<proteinExistence type="predicted"/>
<dbReference type="InterPro" id="IPR007404">
    <property type="entry name" value="YdjM-like"/>
</dbReference>
<keyword evidence="3" id="KW-1185">Reference proteome</keyword>
<keyword evidence="1" id="KW-0472">Membrane</keyword>
<comment type="caution">
    <text evidence="2">The sequence shown here is derived from an EMBL/GenBank/DDBJ whole genome shotgun (WGS) entry which is preliminary data.</text>
</comment>
<gene>
    <name evidence="2" type="ORF">GCM10025791_46180</name>
</gene>
<keyword evidence="1" id="KW-0812">Transmembrane</keyword>
<keyword evidence="2" id="KW-0378">Hydrolase</keyword>
<protein>
    <submittedName>
        <fullName evidence="2">Metal-dependent hydrolase</fullName>
    </submittedName>
</protein>
<sequence length="337" mass="37748">MDPISQGALGASLSQAAARRGKQVIAASLVGAIGGMVPDLDVLMRSSTDPLLFLEYHRQFTHSLIFIPIGGVLTGLLLFFVFGRILGLTLKSTVLFTTLGYATHALLDACTTYGTQLLWPFSNARVAWNTVSIIDPLFTLPLLVCITLGLVKKRPLYSRVGLAYGLCYLLLGLVQRDRAETVGWQLAQSRGHAPIRLEAKPSFGNLLLWKIVYETETHFYIDAVRVLNQSKLYPGEAARKLDLAADFPWLKPTSQQYQDVQRFDWFSNHYLALDPKTPNRIIDTRYSMVPNEISPLWGIELNPTATAEQHVVYYTARDTGPEKQQKFWQMLTGEDLD</sequence>
<accession>A0AAV3U9W3</accession>
<organism evidence="2 3">
    <name type="scientific">Halioxenophilus aromaticivorans</name>
    <dbReference type="NCBI Taxonomy" id="1306992"/>
    <lineage>
        <taxon>Bacteria</taxon>
        <taxon>Pseudomonadati</taxon>
        <taxon>Pseudomonadota</taxon>
        <taxon>Gammaproteobacteria</taxon>
        <taxon>Alteromonadales</taxon>
        <taxon>Alteromonadaceae</taxon>
        <taxon>Halioxenophilus</taxon>
    </lineage>
</organism>